<dbReference type="HOGENOM" id="CLU_119163_0_1_1"/>
<keyword evidence="2" id="KW-1185">Reference proteome</keyword>
<dbReference type="OrthoDB" id="3363652at2759"/>
<dbReference type="InParanoid" id="A0A0C3AYY1"/>
<dbReference type="STRING" id="765440.A0A0C3AYY1"/>
<reference evidence="1 2" key="1">
    <citation type="submission" date="2014-04" db="EMBL/GenBank/DDBJ databases">
        <authorList>
            <consortium name="DOE Joint Genome Institute"/>
            <person name="Kuo A."/>
            <person name="Tarkka M."/>
            <person name="Buscot F."/>
            <person name="Kohler A."/>
            <person name="Nagy L.G."/>
            <person name="Floudas D."/>
            <person name="Copeland A."/>
            <person name="Barry K.W."/>
            <person name="Cichocki N."/>
            <person name="Veneault-Fourrey C."/>
            <person name="LaButti K."/>
            <person name="Lindquist E.A."/>
            <person name="Lipzen A."/>
            <person name="Lundell T."/>
            <person name="Morin E."/>
            <person name="Murat C."/>
            <person name="Sun H."/>
            <person name="Tunlid A."/>
            <person name="Henrissat B."/>
            <person name="Grigoriev I.V."/>
            <person name="Hibbett D.S."/>
            <person name="Martin F."/>
            <person name="Nordberg H.P."/>
            <person name="Cantor M.N."/>
            <person name="Hua S.X."/>
        </authorList>
    </citation>
    <scope>NUCLEOTIDE SEQUENCE [LARGE SCALE GENOMIC DNA]</scope>
    <source>
        <strain evidence="1 2">F 1598</strain>
    </source>
</reference>
<evidence type="ECO:0000313" key="2">
    <source>
        <dbReference type="Proteomes" id="UP000054166"/>
    </source>
</evidence>
<organism evidence="1 2">
    <name type="scientific">Piloderma croceum (strain F 1598)</name>
    <dbReference type="NCBI Taxonomy" id="765440"/>
    <lineage>
        <taxon>Eukaryota</taxon>
        <taxon>Fungi</taxon>
        <taxon>Dikarya</taxon>
        <taxon>Basidiomycota</taxon>
        <taxon>Agaricomycotina</taxon>
        <taxon>Agaricomycetes</taxon>
        <taxon>Agaricomycetidae</taxon>
        <taxon>Atheliales</taxon>
        <taxon>Atheliaceae</taxon>
        <taxon>Piloderma</taxon>
    </lineage>
</organism>
<protein>
    <submittedName>
        <fullName evidence="1">Uncharacterized protein</fullName>
    </submittedName>
</protein>
<gene>
    <name evidence="1" type="ORF">PILCRDRAFT_35472</name>
</gene>
<reference evidence="2" key="2">
    <citation type="submission" date="2015-01" db="EMBL/GenBank/DDBJ databases">
        <title>Evolutionary Origins and Diversification of the Mycorrhizal Mutualists.</title>
        <authorList>
            <consortium name="DOE Joint Genome Institute"/>
            <consortium name="Mycorrhizal Genomics Consortium"/>
            <person name="Kohler A."/>
            <person name="Kuo A."/>
            <person name="Nagy L.G."/>
            <person name="Floudas D."/>
            <person name="Copeland A."/>
            <person name="Barry K.W."/>
            <person name="Cichocki N."/>
            <person name="Veneault-Fourrey C."/>
            <person name="LaButti K."/>
            <person name="Lindquist E.A."/>
            <person name="Lipzen A."/>
            <person name="Lundell T."/>
            <person name="Morin E."/>
            <person name="Murat C."/>
            <person name="Riley R."/>
            <person name="Ohm R."/>
            <person name="Sun H."/>
            <person name="Tunlid A."/>
            <person name="Henrissat B."/>
            <person name="Grigoriev I.V."/>
            <person name="Hibbett D.S."/>
            <person name="Martin F."/>
        </authorList>
    </citation>
    <scope>NUCLEOTIDE SEQUENCE [LARGE SCALE GENOMIC DNA]</scope>
    <source>
        <strain evidence="2">F 1598</strain>
    </source>
</reference>
<evidence type="ECO:0000313" key="1">
    <source>
        <dbReference type="EMBL" id="KIM79208.1"/>
    </source>
</evidence>
<proteinExistence type="predicted"/>
<dbReference type="Proteomes" id="UP000054166">
    <property type="component" value="Unassembled WGS sequence"/>
</dbReference>
<feature type="non-terminal residue" evidence="1">
    <location>
        <position position="1"/>
    </location>
</feature>
<dbReference type="EMBL" id="KN833011">
    <property type="protein sequence ID" value="KIM79208.1"/>
    <property type="molecule type" value="Genomic_DNA"/>
</dbReference>
<feature type="non-terminal residue" evidence="1">
    <location>
        <position position="126"/>
    </location>
</feature>
<accession>A0A0C3AYY1</accession>
<name>A0A0C3AYY1_PILCF</name>
<sequence length="126" mass="14021">DTSLFTRTTKLHNPRRVAEILKQVSIGPDLSDEQRDRARNLIAEFADCFALSVREVLPIPGAEHHIHIPAGATFPKKVPHQRPLTEAQRAYLSEATDELFAAGIIEPIRPEDVKCASPLTLAQKLH</sequence>
<dbReference type="AlphaFoldDB" id="A0A0C3AYY1"/>